<keyword evidence="6" id="KW-1185">Reference proteome</keyword>
<dbReference type="Gene3D" id="1.10.287.950">
    <property type="entry name" value="Methyl-accepting chemotaxis protein"/>
    <property type="match status" value="1"/>
</dbReference>
<dbReference type="PROSITE" id="PS50111">
    <property type="entry name" value="CHEMOTAXIS_TRANSDUC_2"/>
    <property type="match status" value="1"/>
</dbReference>
<dbReference type="GO" id="GO:0007165">
    <property type="term" value="P:signal transduction"/>
    <property type="evidence" value="ECO:0007669"/>
    <property type="project" value="UniProtKB-KW"/>
</dbReference>
<dbReference type="GO" id="GO:0004888">
    <property type="term" value="F:transmembrane signaling receptor activity"/>
    <property type="evidence" value="ECO:0007669"/>
    <property type="project" value="TreeGrafter"/>
</dbReference>
<dbReference type="EMBL" id="VJON01000066">
    <property type="protein sequence ID" value="TSE29552.1"/>
    <property type="molecule type" value="Genomic_DNA"/>
</dbReference>
<dbReference type="AlphaFoldDB" id="A0A554X133"/>
<dbReference type="InterPro" id="IPR004089">
    <property type="entry name" value="MCPsignal_dom"/>
</dbReference>
<sequence>MLAITGVVVVVGIGLIVWVPTTVTRPVGQAVAVARAGEAGRGFAVVAAEVRSLAQRSADAARQIKELITASVERVSQGTALVHDAGVAIRDMVEGVQRLGGLVAEMNAASRDQAASIDQVGAAVGQIDQGTQQNAALVEEIAAAASSLRQQANELVAAVSRFRVS</sequence>
<comment type="similarity">
    <text evidence="2">Belongs to the methyl-accepting chemotaxis (MCP) protein family.</text>
</comment>
<gene>
    <name evidence="5" type="primary">tap</name>
    <name evidence="5" type="ORF">Tchar_02571</name>
</gene>
<evidence type="ECO:0000313" key="5">
    <source>
        <dbReference type="EMBL" id="TSE29552.1"/>
    </source>
</evidence>
<dbReference type="Proteomes" id="UP000318294">
    <property type="component" value="Unassembled WGS sequence"/>
</dbReference>
<evidence type="ECO:0000313" key="6">
    <source>
        <dbReference type="Proteomes" id="UP000318294"/>
    </source>
</evidence>
<dbReference type="SMART" id="SM00283">
    <property type="entry name" value="MA"/>
    <property type="match status" value="1"/>
</dbReference>
<evidence type="ECO:0000256" key="3">
    <source>
        <dbReference type="PROSITE-ProRule" id="PRU00284"/>
    </source>
</evidence>
<comment type="caution">
    <text evidence="5">The sequence shown here is derived from an EMBL/GenBank/DDBJ whole genome shotgun (WGS) entry which is preliminary data.</text>
</comment>
<keyword evidence="3" id="KW-0807">Transducer</keyword>
<reference evidence="5 6" key="1">
    <citation type="submission" date="2019-07" db="EMBL/GenBank/DDBJ databases">
        <title>Tepidimonas charontis SPSP-6 draft genome.</title>
        <authorList>
            <person name="Da Costa M.S."/>
            <person name="Froufe H.J.C."/>
            <person name="Egas C."/>
            <person name="Albuquerque L."/>
        </authorList>
    </citation>
    <scope>NUCLEOTIDE SEQUENCE [LARGE SCALE GENOMIC DNA]</scope>
    <source>
        <strain evidence="5 6">SPSP-6</strain>
    </source>
</reference>
<organism evidence="5 6">
    <name type="scientific">Tepidimonas charontis</name>
    <dbReference type="NCBI Taxonomy" id="2267262"/>
    <lineage>
        <taxon>Bacteria</taxon>
        <taxon>Pseudomonadati</taxon>
        <taxon>Pseudomonadota</taxon>
        <taxon>Betaproteobacteria</taxon>
        <taxon>Burkholderiales</taxon>
        <taxon>Tepidimonas</taxon>
    </lineage>
</organism>
<dbReference type="GO" id="GO:0006935">
    <property type="term" value="P:chemotaxis"/>
    <property type="evidence" value="ECO:0007669"/>
    <property type="project" value="TreeGrafter"/>
</dbReference>
<accession>A0A554X133</accession>
<keyword evidence="1" id="KW-0488">Methylation</keyword>
<proteinExistence type="inferred from homology"/>
<evidence type="ECO:0000259" key="4">
    <source>
        <dbReference type="PROSITE" id="PS50111"/>
    </source>
</evidence>
<dbReference type="SUPFAM" id="SSF58104">
    <property type="entry name" value="Methyl-accepting chemotaxis protein (MCP) signaling domain"/>
    <property type="match status" value="1"/>
</dbReference>
<dbReference type="InterPro" id="IPR051310">
    <property type="entry name" value="MCP_chemotaxis"/>
</dbReference>
<dbReference type="PANTHER" id="PTHR43531">
    <property type="entry name" value="PROTEIN ICFG"/>
    <property type="match status" value="1"/>
</dbReference>
<dbReference type="GO" id="GO:0005886">
    <property type="term" value="C:plasma membrane"/>
    <property type="evidence" value="ECO:0007669"/>
    <property type="project" value="TreeGrafter"/>
</dbReference>
<feature type="domain" description="Methyl-accepting transducer" evidence="4">
    <location>
        <begin position="30"/>
        <end position="149"/>
    </location>
</feature>
<protein>
    <submittedName>
        <fullName evidence="5">Methyl-accepting chemotaxis protein IV</fullName>
    </submittedName>
</protein>
<evidence type="ECO:0000256" key="2">
    <source>
        <dbReference type="ARBA" id="ARBA00029447"/>
    </source>
</evidence>
<evidence type="ECO:0000256" key="1">
    <source>
        <dbReference type="ARBA" id="ARBA00022481"/>
    </source>
</evidence>
<dbReference type="PANTHER" id="PTHR43531:SF14">
    <property type="entry name" value="METHYL-ACCEPTING CHEMOTAXIS PROTEIN I-RELATED"/>
    <property type="match status" value="1"/>
</dbReference>
<name>A0A554X133_9BURK</name>
<dbReference type="Pfam" id="PF00015">
    <property type="entry name" value="MCPsignal"/>
    <property type="match status" value="1"/>
</dbReference>